<dbReference type="InterPro" id="IPR012336">
    <property type="entry name" value="Thioredoxin-like_fold"/>
</dbReference>
<dbReference type="EMBL" id="BFAZ01000001">
    <property type="protein sequence ID" value="GBF40801.1"/>
    <property type="molecule type" value="Genomic_DNA"/>
</dbReference>
<evidence type="ECO:0000256" key="2">
    <source>
        <dbReference type="ARBA" id="ARBA00022729"/>
    </source>
</evidence>
<proteinExistence type="inferred from homology"/>
<comment type="similarity">
    <text evidence="1">Belongs to the thioredoxin family. DsbA subfamily.</text>
</comment>
<evidence type="ECO:0000256" key="3">
    <source>
        <dbReference type="ARBA" id="ARBA00023002"/>
    </source>
</evidence>
<keyword evidence="6" id="KW-1133">Transmembrane helix</keyword>
<dbReference type="PROSITE" id="PS51352">
    <property type="entry name" value="THIOREDOXIN_2"/>
    <property type="match status" value="1"/>
</dbReference>
<keyword evidence="9" id="KW-1185">Reference proteome</keyword>
<keyword evidence="3" id="KW-0560">Oxidoreductase</keyword>
<keyword evidence="4" id="KW-1015">Disulfide bond</keyword>
<dbReference type="Pfam" id="PF13462">
    <property type="entry name" value="Thioredoxin_4"/>
    <property type="match status" value="1"/>
</dbReference>
<protein>
    <submittedName>
        <fullName evidence="8">Oxidoreductase</fullName>
    </submittedName>
</protein>
<keyword evidence="6" id="KW-0472">Membrane</keyword>
<dbReference type="AlphaFoldDB" id="A0A2P2D888"/>
<evidence type="ECO:0000313" key="8">
    <source>
        <dbReference type="EMBL" id="GBF40801.1"/>
    </source>
</evidence>
<sequence length="361" mass="41077">MIARFMAGKLAEMENNFKSWMASPISKIFIGTNLVFAVLFLVSVPSFVKEYITQDAVSIGGKKYDLSDVKDSSPIAYSKFQSEYKALLKNTFGEFAQDKLFELVAKDKNIKPSEVLNEGLVLREPSEEEILNVYMSNKAQLGGKSLAETKDKIVGFLKNQQEQEHSRNKYREIITKYPVDFLIKEPESIRVTVDEKNNPSMGPKDAKITVIEFSDFECPFCKRSQDVNRQLREKYKGQIRWVFRDFPLPFHQDAMYAHMAANCSIEEGKYWDVFNVLFDNSGNLSKSNVDSLVLKTGLSKDKYQTCMKDQSKLKSEIDADIQDGQKVGVSGTPAFFINGIFVSGALPFENFDEIIQKELKQ</sequence>
<keyword evidence="5" id="KW-0676">Redox-active center</keyword>
<dbReference type="Proteomes" id="UP000245206">
    <property type="component" value="Unassembled WGS sequence"/>
</dbReference>
<organism evidence="8 9">
    <name type="scientific">Leptospira ellinghausenii</name>
    <dbReference type="NCBI Taxonomy" id="1917822"/>
    <lineage>
        <taxon>Bacteria</taxon>
        <taxon>Pseudomonadati</taxon>
        <taxon>Spirochaetota</taxon>
        <taxon>Spirochaetia</taxon>
        <taxon>Leptospirales</taxon>
        <taxon>Leptospiraceae</taxon>
        <taxon>Leptospira</taxon>
    </lineage>
</organism>
<comment type="caution">
    <text evidence="8">The sequence shown here is derived from an EMBL/GenBank/DDBJ whole genome shotgun (WGS) entry which is preliminary data.</text>
</comment>
<dbReference type="Gene3D" id="3.40.30.10">
    <property type="entry name" value="Glutaredoxin"/>
    <property type="match status" value="1"/>
</dbReference>
<dbReference type="InterPro" id="IPR013766">
    <property type="entry name" value="Thioredoxin_domain"/>
</dbReference>
<evidence type="ECO:0000313" key="9">
    <source>
        <dbReference type="Proteomes" id="UP000245206"/>
    </source>
</evidence>
<name>A0A2P2D888_9LEPT</name>
<dbReference type="InterPro" id="IPR036249">
    <property type="entry name" value="Thioredoxin-like_sf"/>
</dbReference>
<dbReference type="PANTHER" id="PTHR13887">
    <property type="entry name" value="GLUTATHIONE S-TRANSFERASE KAPPA"/>
    <property type="match status" value="1"/>
</dbReference>
<dbReference type="SUPFAM" id="SSF52833">
    <property type="entry name" value="Thioredoxin-like"/>
    <property type="match status" value="1"/>
</dbReference>
<evidence type="ECO:0000256" key="5">
    <source>
        <dbReference type="ARBA" id="ARBA00023284"/>
    </source>
</evidence>
<evidence type="ECO:0000256" key="1">
    <source>
        <dbReference type="ARBA" id="ARBA00005791"/>
    </source>
</evidence>
<dbReference type="PANTHER" id="PTHR13887:SF14">
    <property type="entry name" value="DISULFIDE BOND FORMATION PROTEIN D"/>
    <property type="match status" value="1"/>
</dbReference>
<keyword evidence="2" id="KW-0732">Signal</keyword>
<feature type="domain" description="Thioredoxin" evidence="7">
    <location>
        <begin position="179"/>
        <end position="360"/>
    </location>
</feature>
<keyword evidence="6" id="KW-0812">Transmembrane</keyword>
<evidence type="ECO:0000259" key="7">
    <source>
        <dbReference type="PROSITE" id="PS51352"/>
    </source>
</evidence>
<dbReference type="GO" id="GO:0016491">
    <property type="term" value="F:oxidoreductase activity"/>
    <property type="evidence" value="ECO:0007669"/>
    <property type="project" value="UniProtKB-KW"/>
</dbReference>
<evidence type="ECO:0000256" key="4">
    <source>
        <dbReference type="ARBA" id="ARBA00023157"/>
    </source>
</evidence>
<gene>
    <name evidence="8" type="ORF">LPTSP2_00660</name>
</gene>
<feature type="transmembrane region" description="Helical" evidence="6">
    <location>
        <begin position="28"/>
        <end position="48"/>
    </location>
</feature>
<evidence type="ECO:0000256" key="6">
    <source>
        <dbReference type="SAM" id="Phobius"/>
    </source>
</evidence>
<reference evidence="9" key="1">
    <citation type="journal article" date="2019" name="Microbiol. Immunol.">
        <title>Molecular and phenotypic characterization of Leptospira johnsonii sp. nov., Leptospira ellinghausenii sp. nov. and Leptospira ryugenii sp. nov. isolated from soil and water in Japan.</title>
        <authorList>
            <person name="Masuzawa T."/>
            <person name="Saito M."/>
            <person name="Nakao R."/>
            <person name="Nikaido Y."/>
            <person name="Matsumoto M."/>
            <person name="Ogawa M."/>
            <person name="Yokoyama M."/>
            <person name="Hidaka Y."/>
            <person name="Tomita J."/>
            <person name="Sakakibara K."/>
            <person name="Suzuki K."/>
            <person name="Yasuda S."/>
            <person name="Sato H."/>
            <person name="Yamaguchi M."/>
            <person name="Yoshida S.I."/>
            <person name="Koizumi N."/>
            <person name="Kawamura Y."/>
        </authorList>
    </citation>
    <scope>NUCLEOTIDE SEQUENCE [LARGE SCALE GENOMIC DNA]</scope>
    <source>
        <strain evidence="9">E18</strain>
    </source>
</reference>
<accession>A0A2P2D888</accession>